<dbReference type="AlphaFoldDB" id="A0AAD9TN44"/>
<dbReference type="InterPro" id="IPR032675">
    <property type="entry name" value="LRR_dom_sf"/>
</dbReference>
<feature type="domain" description="R13L1/DRL21-like LRR repeat region" evidence="1">
    <location>
        <begin position="68"/>
        <end position="202"/>
    </location>
</feature>
<evidence type="ECO:0000259" key="1">
    <source>
        <dbReference type="Pfam" id="PF25019"/>
    </source>
</evidence>
<dbReference type="EMBL" id="JANJYI010000008">
    <property type="protein sequence ID" value="KAK2638708.1"/>
    <property type="molecule type" value="Genomic_DNA"/>
</dbReference>
<dbReference type="PANTHER" id="PTHR47186">
    <property type="entry name" value="LEUCINE-RICH REPEAT-CONTAINING PROTEIN 57"/>
    <property type="match status" value="1"/>
</dbReference>
<sequence length="809" mass="92382">MCNLQTLILRNCDKFLKWPCSLGNLINLRHLDILDASLIKEMPMGVKKWKRLRVLSNFIVGKDSGSNLKDLKHLKFICGELHISKLENVILVEDTIEFILRGKEELKVLLLEWGSRSEESRDEEEESWDEEVDKKVLDMLRPHQNIEKLTITNFGGTQFSSWVGDSSFLKMTYLELKNCKNCKILPSFGVLSSLKNLTIKRMKGIKSLGSEFYGDGWSKPFLSLETLCFTNLEDWEFWNPVKENESFPNLQELSIVQCPKLCERLPNNLSSLKKLVIRKCEQLVVSLSNIPKLCELELEECKKILCSNSADFKSLESVSLANISDFGDWPRQEFKKVESLKIEGCEELIEQWQNEIFLEKSLQGLHSLTSLRELHFENCNNLTTLLEYIKHKNTNLEELRIESCDSLNFIFKGQMPHSLKKLHVNDCEKFQCLLGDDEDNCTSLSLTVIQFLKKFRFPAFLLPKEKVNADTNHLVDLYISNCPSLKCLPSIDRLSTALTSLEISSCSNLTNLSSTGRLPMALKHLKIDDCSELINILPNGQLPETLETLRIADCDKLESIVEEFHNNKVLYDIDISGCDNLKSLPEGLETLSSLRSIDMTYCRGFASFPKGGFPDSNFKVWLQGCEKLEALPSGIHTLSSFQDLTIVKCPNLSLSEDGLSTKFAELSIHGLKQYKPLMKWGLHNLTSLTYLDISGEPDGESLREEDMTLTLPRTLTWLRIEQFPNLKYLPLKDFEHLPSLGCFKINGFPELTSLPSLPSSLLRLYINGCPLVKEECKRDKGKEWSKIADIPYVEIDYKYIYNPEEASGN</sequence>
<proteinExistence type="predicted"/>
<dbReference type="PANTHER" id="PTHR47186:SF41">
    <property type="entry name" value="OS12G0131701 PROTEIN"/>
    <property type="match status" value="1"/>
</dbReference>
<evidence type="ECO:0000313" key="2">
    <source>
        <dbReference type="EMBL" id="KAK2638708.1"/>
    </source>
</evidence>
<evidence type="ECO:0000313" key="3">
    <source>
        <dbReference type="Proteomes" id="UP001280121"/>
    </source>
</evidence>
<dbReference type="Gene3D" id="3.80.10.10">
    <property type="entry name" value="Ribonuclease Inhibitor"/>
    <property type="match status" value="5"/>
</dbReference>
<dbReference type="Proteomes" id="UP001280121">
    <property type="component" value="Unassembled WGS sequence"/>
</dbReference>
<organism evidence="2 3">
    <name type="scientific">Dipteronia dyeriana</name>
    <dbReference type="NCBI Taxonomy" id="168575"/>
    <lineage>
        <taxon>Eukaryota</taxon>
        <taxon>Viridiplantae</taxon>
        <taxon>Streptophyta</taxon>
        <taxon>Embryophyta</taxon>
        <taxon>Tracheophyta</taxon>
        <taxon>Spermatophyta</taxon>
        <taxon>Magnoliopsida</taxon>
        <taxon>eudicotyledons</taxon>
        <taxon>Gunneridae</taxon>
        <taxon>Pentapetalae</taxon>
        <taxon>rosids</taxon>
        <taxon>malvids</taxon>
        <taxon>Sapindales</taxon>
        <taxon>Sapindaceae</taxon>
        <taxon>Hippocastanoideae</taxon>
        <taxon>Acereae</taxon>
        <taxon>Dipteronia</taxon>
    </lineage>
</organism>
<accession>A0AAD9TN44</accession>
<dbReference type="InterPro" id="IPR056789">
    <property type="entry name" value="LRR_R13L1-DRL21"/>
</dbReference>
<name>A0AAD9TN44_9ROSI</name>
<protein>
    <recommendedName>
        <fullName evidence="1">R13L1/DRL21-like LRR repeat region domain-containing protein</fullName>
    </recommendedName>
</protein>
<dbReference type="Pfam" id="PF25019">
    <property type="entry name" value="LRR_R13L1-DRL21"/>
    <property type="match status" value="1"/>
</dbReference>
<dbReference type="SUPFAM" id="SSF52058">
    <property type="entry name" value="L domain-like"/>
    <property type="match status" value="2"/>
</dbReference>
<gene>
    <name evidence="2" type="ORF">Ddye_026503</name>
</gene>
<keyword evidence="3" id="KW-1185">Reference proteome</keyword>
<comment type="caution">
    <text evidence="2">The sequence shown here is derived from an EMBL/GenBank/DDBJ whole genome shotgun (WGS) entry which is preliminary data.</text>
</comment>
<reference evidence="2" key="1">
    <citation type="journal article" date="2023" name="Plant J.">
        <title>Genome sequences and population genomics provide insights into the demographic history, inbreeding, and mutation load of two 'living fossil' tree species of Dipteronia.</title>
        <authorList>
            <person name="Feng Y."/>
            <person name="Comes H.P."/>
            <person name="Chen J."/>
            <person name="Zhu S."/>
            <person name="Lu R."/>
            <person name="Zhang X."/>
            <person name="Li P."/>
            <person name="Qiu J."/>
            <person name="Olsen K.M."/>
            <person name="Qiu Y."/>
        </authorList>
    </citation>
    <scope>NUCLEOTIDE SEQUENCE</scope>
    <source>
        <strain evidence="2">KIB01</strain>
    </source>
</reference>